<organism evidence="11 12">
    <name type="scientific">Biomphalaria glabrata</name>
    <name type="common">Bloodfluke planorb</name>
    <name type="synonym">Freshwater snail</name>
    <dbReference type="NCBI Taxonomy" id="6526"/>
    <lineage>
        <taxon>Eukaryota</taxon>
        <taxon>Metazoa</taxon>
        <taxon>Spiralia</taxon>
        <taxon>Lophotrochozoa</taxon>
        <taxon>Mollusca</taxon>
        <taxon>Gastropoda</taxon>
        <taxon>Heterobranchia</taxon>
        <taxon>Euthyneura</taxon>
        <taxon>Panpulmonata</taxon>
        <taxon>Hygrophila</taxon>
        <taxon>Lymnaeoidea</taxon>
        <taxon>Planorbidae</taxon>
        <taxon>Biomphalaria</taxon>
    </lineage>
</organism>
<evidence type="ECO:0000313" key="11">
    <source>
        <dbReference type="Proteomes" id="UP001165740"/>
    </source>
</evidence>
<feature type="domain" description="G-protein coupled receptors family 1 profile" evidence="10">
    <location>
        <begin position="60"/>
        <end position="308"/>
    </location>
</feature>
<sequence>MATEGSLELSNTTVLNLYTYNTSKGVTMLLIILDVGAVVVFRVFNILLSTFVIGVISLMGLMSNIATIVVLSHQVNKSINIVFLGLAISGLCVNILSVWYSVTCGIKETTPPNFPFEPLSFIVMTAIIPKTFFVNSSCWLTALMAIIRCLCVVLPFKVGVLFTPRRTAFLTFGLFFFVIFCYSTAYFRNEFVLVSFPEVNASLYIAVELSKGEVIDNTVYYLGFVAVPLINMLIIIFCTLVMVIRVRASVNWRNNAQHGKSFSKEKQLVFVSGRESSTKERRLTKMVVTLTTVFIVCNMPNNLAYVHP</sequence>
<dbReference type="GeneID" id="129923171"/>
<keyword evidence="5" id="KW-0297">G-protein coupled receptor</keyword>
<evidence type="ECO:0000256" key="1">
    <source>
        <dbReference type="ARBA" id="ARBA00004651"/>
    </source>
</evidence>
<dbReference type="AlphaFoldDB" id="A0A9W2Z2A7"/>
<feature type="transmembrane region" description="Helical" evidence="9">
    <location>
        <begin position="79"/>
        <end position="102"/>
    </location>
</feature>
<feature type="transmembrane region" description="Helical" evidence="9">
    <location>
        <begin position="51"/>
        <end position="73"/>
    </location>
</feature>
<keyword evidence="8" id="KW-0807">Transducer</keyword>
<dbReference type="RefSeq" id="XP_055869030.1">
    <property type="nucleotide sequence ID" value="XM_056013055.1"/>
</dbReference>
<gene>
    <name evidence="12" type="primary">LOC129923171</name>
</gene>
<dbReference type="PRINTS" id="PR00237">
    <property type="entry name" value="GPCRRHODOPSN"/>
</dbReference>
<feature type="transmembrane region" description="Helical" evidence="9">
    <location>
        <begin position="219"/>
        <end position="244"/>
    </location>
</feature>
<dbReference type="PROSITE" id="PS50262">
    <property type="entry name" value="G_PROTEIN_RECEP_F1_2"/>
    <property type="match status" value="1"/>
</dbReference>
<dbReference type="GO" id="GO:0008528">
    <property type="term" value="F:G protein-coupled peptide receptor activity"/>
    <property type="evidence" value="ECO:0007669"/>
    <property type="project" value="InterPro"/>
</dbReference>
<evidence type="ECO:0000256" key="3">
    <source>
        <dbReference type="ARBA" id="ARBA00022692"/>
    </source>
</evidence>
<comment type="subcellular location">
    <subcellularLocation>
        <location evidence="1">Cell membrane</location>
        <topology evidence="1">Multi-pass membrane protein</topology>
    </subcellularLocation>
</comment>
<reference evidence="12" key="1">
    <citation type="submission" date="2025-08" db="UniProtKB">
        <authorList>
            <consortium name="RefSeq"/>
        </authorList>
    </citation>
    <scope>IDENTIFICATION</scope>
</reference>
<evidence type="ECO:0000259" key="10">
    <source>
        <dbReference type="PROSITE" id="PS50262"/>
    </source>
</evidence>
<keyword evidence="7" id="KW-0675">Receptor</keyword>
<accession>A0A9W2Z2A7</accession>
<dbReference type="Pfam" id="PF10324">
    <property type="entry name" value="7TM_GPCR_Srw"/>
    <property type="match status" value="1"/>
</dbReference>
<name>A0A9W2Z2A7_BIOGL</name>
<dbReference type="Proteomes" id="UP001165740">
    <property type="component" value="Chromosome 15"/>
</dbReference>
<dbReference type="InterPro" id="IPR019427">
    <property type="entry name" value="7TM_GPCR_serpentine_rcpt_Srw"/>
</dbReference>
<feature type="transmembrane region" description="Helical" evidence="9">
    <location>
        <begin position="139"/>
        <end position="156"/>
    </location>
</feature>
<dbReference type="GO" id="GO:0007218">
    <property type="term" value="P:neuropeptide signaling pathway"/>
    <property type="evidence" value="ECO:0007669"/>
    <property type="project" value="TreeGrafter"/>
</dbReference>
<evidence type="ECO:0000256" key="5">
    <source>
        <dbReference type="ARBA" id="ARBA00023040"/>
    </source>
</evidence>
<dbReference type="GO" id="GO:0005886">
    <property type="term" value="C:plasma membrane"/>
    <property type="evidence" value="ECO:0007669"/>
    <property type="project" value="UniProtKB-SubCell"/>
</dbReference>
<dbReference type="PANTHER" id="PTHR24230">
    <property type="entry name" value="G-PROTEIN COUPLED RECEPTOR"/>
    <property type="match status" value="1"/>
</dbReference>
<dbReference type="OrthoDB" id="6208704at2759"/>
<dbReference type="SUPFAM" id="SSF81321">
    <property type="entry name" value="Family A G protein-coupled receptor-like"/>
    <property type="match status" value="1"/>
</dbReference>
<feature type="transmembrane region" description="Helical" evidence="9">
    <location>
        <begin position="25"/>
        <end position="44"/>
    </location>
</feature>
<evidence type="ECO:0000256" key="8">
    <source>
        <dbReference type="ARBA" id="ARBA00023224"/>
    </source>
</evidence>
<dbReference type="InterPro" id="IPR017452">
    <property type="entry name" value="GPCR_Rhodpsn_7TM"/>
</dbReference>
<proteinExistence type="predicted"/>
<evidence type="ECO:0000256" key="6">
    <source>
        <dbReference type="ARBA" id="ARBA00023136"/>
    </source>
</evidence>
<evidence type="ECO:0000256" key="9">
    <source>
        <dbReference type="SAM" id="Phobius"/>
    </source>
</evidence>
<evidence type="ECO:0000256" key="2">
    <source>
        <dbReference type="ARBA" id="ARBA00022475"/>
    </source>
</evidence>
<evidence type="ECO:0000256" key="4">
    <source>
        <dbReference type="ARBA" id="ARBA00022989"/>
    </source>
</evidence>
<keyword evidence="2" id="KW-1003">Cell membrane</keyword>
<keyword evidence="6 9" id="KW-0472">Membrane</keyword>
<evidence type="ECO:0000313" key="12">
    <source>
        <dbReference type="RefSeq" id="XP_055869030.1"/>
    </source>
</evidence>
<feature type="transmembrane region" description="Helical" evidence="9">
    <location>
        <begin position="168"/>
        <end position="187"/>
    </location>
</feature>
<evidence type="ECO:0000256" key="7">
    <source>
        <dbReference type="ARBA" id="ARBA00023170"/>
    </source>
</evidence>
<dbReference type="InterPro" id="IPR000276">
    <property type="entry name" value="GPCR_Rhodpsn"/>
</dbReference>
<keyword evidence="3 9" id="KW-0812">Transmembrane</keyword>
<keyword evidence="11" id="KW-1185">Reference proteome</keyword>
<protein>
    <submittedName>
        <fullName evidence="12">Uncharacterized protein LOC129923171</fullName>
    </submittedName>
</protein>
<keyword evidence="4 9" id="KW-1133">Transmembrane helix</keyword>
<feature type="transmembrane region" description="Helical" evidence="9">
    <location>
        <begin position="114"/>
        <end position="133"/>
    </location>
</feature>
<dbReference type="Gene3D" id="1.20.1070.10">
    <property type="entry name" value="Rhodopsin 7-helix transmembrane proteins"/>
    <property type="match status" value="1"/>
</dbReference>